<proteinExistence type="predicted"/>
<dbReference type="InterPro" id="IPR032710">
    <property type="entry name" value="NTF2-like_dom_sf"/>
</dbReference>
<protein>
    <submittedName>
        <fullName evidence="2">Nuclear transport factor 2 family protein</fullName>
    </submittedName>
</protein>
<dbReference type="AlphaFoldDB" id="A0A6I4SU50"/>
<dbReference type="EMBL" id="WTYM01000032">
    <property type="protein sequence ID" value="MXO59029.1"/>
    <property type="molecule type" value="Genomic_DNA"/>
</dbReference>
<organism evidence="2 3">
    <name type="scientific">Croceibacterium salegens</name>
    <dbReference type="NCBI Taxonomy" id="1737568"/>
    <lineage>
        <taxon>Bacteria</taxon>
        <taxon>Pseudomonadati</taxon>
        <taxon>Pseudomonadota</taxon>
        <taxon>Alphaproteobacteria</taxon>
        <taxon>Sphingomonadales</taxon>
        <taxon>Erythrobacteraceae</taxon>
        <taxon>Croceibacterium</taxon>
    </lineage>
</organism>
<dbReference type="Proteomes" id="UP000433652">
    <property type="component" value="Unassembled WGS sequence"/>
</dbReference>
<keyword evidence="3" id="KW-1185">Reference proteome</keyword>
<accession>A0A6I4SU50</accession>
<sequence length="252" mass="29650">MSETSVESLANKVAELERRLTRREDEIDVRNLQYLYGYLIDKCMYDQVVDLFTDDAEVRFFGGVWKGKEGVRRLYVDRFRKRFTHNTNGPIDGFLLDHPQLQTIVTICDDGRTAKLRGRSTMQAGRHKDFEGDAPHLKKRQWWEGGLYENTYKKGDDGKWRIHVLNYFPHWHANFEDGWANTDPEFTPFIRETYPTDPAGPDELIDEHWLWPIHKLLPFHMKHPITGEEMVAERWEGDAKRDAERAAKKAAE</sequence>
<reference evidence="2 3" key="1">
    <citation type="submission" date="2019-12" db="EMBL/GenBank/DDBJ databases">
        <title>Genomic-based taxomic classification of the family Erythrobacteraceae.</title>
        <authorList>
            <person name="Xu L."/>
        </authorList>
    </citation>
    <scope>NUCLEOTIDE SEQUENCE [LARGE SCALE GENOMIC DNA]</scope>
    <source>
        <strain evidence="2 3">MCCC 1K01500</strain>
    </source>
</reference>
<evidence type="ECO:0000259" key="1">
    <source>
        <dbReference type="Pfam" id="PF13577"/>
    </source>
</evidence>
<dbReference type="Pfam" id="PF13577">
    <property type="entry name" value="SnoaL_4"/>
    <property type="match status" value="1"/>
</dbReference>
<comment type="caution">
    <text evidence="2">The sequence shown here is derived from an EMBL/GenBank/DDBJ whole genome shotgun (WGS) entry which is preliminary data.</text>
</comment>
<evidence type="ECO:0000313" key="3">
    <source>
        <dbReference type="Proteomes" id="UP000433652"/>
    </source>
</evidence>
<dbReference type="SUPFAM" id="SSF54427">
    <property type="entry name" value="NTF2-like"/>
    <property type="match status" value="1"/>
</dbReference>
<dbReference type="OrthoDB" id="7541204at2"/>
<gene>
    <name evidence="2" type="ORF">GRI89_05690</name>
</gene>
<evidence type="ECO:0000313" key="2">
    <source>
        <dbReference type="EMBL" id="MXO59029.1"/>
    </source>
</evidence>
<dbReference type="RefSeq" id="WP_159793101.1">
    <property type="nucleotide sequence ID" value="NZ_WTYM01000032.1"/>
</dbReference>
<feature type="domain" description="SnoaL-like" evidence="1">
    <location>
        <begin position="23"/>
        <end position="164"/>
    </location>
</feature>
<dbReference type="InterPro" id="IPR037401">
    <property type="entry name" value="SnoaL-like"/>
</dbReference>
<dbReference type="Gene3D" id="3.10.450.50">
    <property type="match status" value="1"/>
</dbReference>
<name>A0A6I4SU50_9SPHN</name>